<dbReference type="HOGENOM" id="CLU_028895_2_0_1"/>
<protein>
    <recommendedName>
        <fullName evidence="4">cAMP-independent regulatory protein pac2</fullName>
    </recommendedName>
</protein>
<evidence type="ECO:0000313" key="2">
    <source>
        <dbReference type="EMBL" id="KDQ15137.1"/>
    </source>
</evidence>
<sequence>MPLLLSPSPSLSPAMQLPTCSNLRIRCTADAHVLFHAVALRQLPMIYRRLDAEERRYVRSGSIFVWEERNAEVEPIGNGIERWTDGYRWGPSRVRDEFLFYHERDQDDNDGRPRRSSQGTSDVLPARALVPTHACPSNDADRLIKQTYSVLVYPAHMPPHAAPQKWHMTAYFSQATIESLLTIDQIPAFAHIQVPEGVYRSARANRRRDEAAVAPVPYSPANGRFPSTRSSLTLSPPTWTSVDWHSVDHARSPTSPGSPYERYPTPEPSHHQFHYHQPSLAYPILPLPSHPPLSWATGTRPRVRSTEDERALEALSRNISL</sequence>
<dbReference type="GO" id="GO:0003677">
    <property type="term" value="F:DNA binding"/>
    <property type="evidence" value="ECO:0007669"/>
    <property type="project" value="TreeGrafter"/>
</dbReference>
<feature type="region of interest" description="Disordered" evidence="1">
    <location>
        <begin position="105"/>
        <end position="125"/>
    </location>
</feature>
<dbReference type="PANTHER" id="PTHR28027">
    <property type="entry name" value="TRANSCRIPTIONAL REGULATOR MIT1"/>
    <property type="match status" value="1"/>
</dbReference>
<reference evidence="3" key="1">
    <citation type="journal article" date="2014" name="Proc. Natl. Acad. Sci. U.S.A.">
        <title>Extensive sampling of basidiomycete genomes demonstrates inadequacy of the white-rot/brown-rot paradigm for wood decay fungi.</title>
        <authorList>
            <person name="Riley R."/>
            <person name="Salamov A.A."/>
            <person name="Brown D.W."/>
            <person name="Nagy L.G."/>
            <person name="Floudas D."/>
            <person name="Held B.W."/>
            <person name="Levasseur A."/>
            <person name="Lombard V."/>
            <person name="Morin E."/>
            <person name="Otillar R."/>
            <person name="Lindquist E.A."/>
            <person name="Sun H."/>
            <person name="LaButti K.M."/>
            <person name="Schmutz J."/>
            <person name="Jabbour D."/>
            <person name="Luo H."/>
            <person name="Baker S.E."/>
            <person name="Pisabarro A.G."/>
            <person name="Walton J.D."/>
            <person name="Blanchette R.A."/>
            <person name="Henrissat B."/>
            <person name="Martin F."/>
            <person name="Cullen D."/>
            <person name="Hibbett D.S."/>
            <person name="Grigoriev I.V."/>
        </authorList>
    </citation>
    <scope>NUCLEOTIDE SEQUENCE [LARGE SCALE GENOMIC DNA]</scope>
    <source>
        <strain evidence="3">FD-172 SS1</strain>
    </source>
</reference>
<dbReference type="Proteomes" id="UP000027195">
    <property type="component" value="Unassembled WGS sequence"/>
</dbReference>
<dbReference type="AlphaFoldDB" id="A0A067MTD3"/>
<feature type="region of interest" description="Disordered" evidence="1">
    <location>
        <begin position="247"/>
        <end position="273"/>
    </location>
</feature>
<name>A0A067MTD3_BOTB1</name>
<keyword evidence="3" id="KW-1185">Reference proteome</keyword>
<organism evidence="2 3">
    <name type="scientific">Botryobasidium botryosum (strain FD-172 SS1)</name>
    <dbReference type="NCBI Taxonomy" id="930990"/>
    <lineage>
        <taxon>Eukaryota</taxon>
        <taxon>Fungi</taxon>
        <taxon>Dikarya</taxon>
        <taxon>Basidiomycota</taxon>
        <taxon>Agaricomycotina</taxon>
        <taxon>Agaricomycetes</taxon>
        <taxon>Cantharellales</taxon>
        <taxon>Botryobasidiaceae</taxon>
        <taxon>Botryobasidium</taxon>
    </lineage>
</organism>
<dbReference type="Pfam" id="PF09729">
    <property type="entry name" value="Gti1_Pac2"/>
    <property type="match status" value="1"/>
</dbReference>
<dbReference type="EMBL" id="KL198034">
    <property type="protein sequence ID" value="KDQ15137.1"/>
    <property type="molecule type" value="Genomic_DNA"/>
</dbReference>
<dbReference type="PANTHER" id="PTHR28027:SF2">
    <property type="entry name" value="TRANSCRIPTIONAL REGULATOR MIT1"/>
    <property type="match status" value="1"/>
</dbReference>
<proteinExistence type="predicted"/>
<dbReference type="InParanoid" id="A0A067MTD3"/>
<dbReference type="InterPro" id="IPR018608">
    <property type="entry name" value="Gti1/Pac2"/>
</dbReference>
<dbReference type="OrthoDB" id="5572844at2759"/>
<evidence type="ECO:0008006" key="4">
    <source>
        <dbReference type="Google" id="ProtNLM"/>
    </source>
</evidence>
<evidence type="ECO:0000313" key="3">
    <source>
        <dbReference type="Proteomes" id="UP000027195"/>
    </source>
</evidence>
<gene>
    <name evidence="2" type="ORF">BOTBODRAFT_32125</name>
</gene>
<accession>A0A067MTD3</accession>
<evidence type="ECO:0000256" key="1">
    <source>
        <dbReference type="SAM" id="MobiDB-lite"/>
    </source>
</evidence>